<dbReference type="InterPro" id="IPR031717">
    <property type="entry name" value="ODO-1/KGD_C"/>
</dbReference>
<dbReference type="InterPro" id="IPR029061">
    <property type="entry name" value="THDP-binding"/>
</dbReference>
<dbReference type="Pfam" id="PF16078">
    <property type="entry name" value="2-oxogl_dehyd_N"/>
    <property type="match status" value="1"/>
</dbReference>
<dbReference type="InterPro" id="IPR032106">
    <property type="entry name" value="2-oxogl_dehyd_N"/>
</dbReference>
<proteinExistence type="inferred from homology"/>
<evidence type="ECO:0000256" key="4">
    <source>
        <dbReference type="ARBA" id="ARBA00012280"/>
    </source>
</evidence>
<dbReference type="PIRSF" id="PIRSF000157">
    <property type="entry name" value="Oxoglu_dh_E1"/>
    <property type="match status" value="1"/>
</dbReference>
<dbReference type="Gene3D" id="1.10.287.1150">
    <property type="entry name" value="TPP helical domain"/>
    <property type="match status" value="1"/>
</dbReference>
<dbReference type="Pfam" id="PF00676">
    <property type="entry name" value="E1_dh"/>
    <property type="match status" value="1"/>
</dbReference>
<accession>A0ABW3I6R1</accession>
<evidence type="ECO:0000256" key="6">
    <source>
        <dbReference type="ARBA" id="ARBA00023052"/>
    </source>
</evidence>
<evidence type="ECO:0000259" key="7">
    <source>
        <dbReference type="SMART" id="SM00861"/>
    </source>
</evidence>
<organism evidence="8 9">
    <name type="scientific">Seminibacterium arietis</name>
    <dbReference type="NCBI Taxonomy" id="1173502"/>
    <lineage>
        <taxon>Bacteria</taxon>
        <taxon>Pseudomonadati</taxon>
        <taxon>Pseudomonadota</taxon>
        <taxon>Gammaproteobacteria</taxon>
        <taxon>Pasteurellales</taxon>
        <taxon>Pasteurellaceae</taxon>
        <taxon>Seminibacterium</taxon>
    </lineage>
</organism>
<reference evidence="9" key="1">
    <citation type="journal article" date="2019" name="Int. J. Syst. Evol. Microbiol.">
        <title>The Global Catalogue of Microorganisms (GCM) 10K type strain sequencing project: providing services to taxonomists for standard genome sequencing and annotation.</title>
        <authorList>
            <consortium name="The Broad Institute Genomics Platform"/>
            <consortium name="The Broad Institute Genome Sequencing Center for Infectious Disease"/>
            <person name="Wu L."/>
            <person name="Ma J."/>
        </authorList>
    </citation>
    <scope>NUCLEOTIDE SEQUENCE [LARGE SCALE GENOMIC DNA]</scope>
    <source>
        <strain evidence="9">CCUG 61707</strain>
    </source>
</reference>
<dbReference type="Gene3D" id="3.40.50.11610">
    <property type="entry name" value="Multifunctional 2-oxoglutarate metabolism enzyme, C-terminal domain"/>
    <property type="match status" value="1"/>
</dbReference>
<evidence type="ECO:0000256" key="2">
    <source>
        <dbReference type="ARBA" id="ARBA00003906"/>
    </source>
</evidence>
<dbReference type="InterPro" id="IPR011603">
    <property type="entry name" value="2oxoglutarate_DH_E1"/>
</dbReference>
<dbReference type="PANTHER" id="PTHR23152:SF4">
    <property type="entry name" value="2-OXOADIPATE DEHYDROGENASE COMPLEX COMPONENT E1"/>
    <property type="match status" value="1"/>
</dbReference>
<evidence type="ECO:0000313" key="9">
    <source>
        <dbReference type="Proteomes" id="UP001596996"/>
    </source>
</evidence>
<comment type="function">
    <text evidence="2">E1 component of the 2-oxoglutarate dehydrogenase (OGDH) complex which catalyzes the decarboxylation of 2-oxoglutarate, the first step in the conversion of 2-oxoglutarate to succinyl-CoA and CO(2).</text>
</comment>
<evidence type="ECO:0000313" key="8">
    <source>
        <dbReference type="EMBL" id="MFD0965501.1"/>
    </source>
</evidence>
<dbReference type="EMBL" id="JBHTJN010000004">
    <property type="protein sequence ID" value="MFD0965501.1"/>
    <property type="molecule type" value="Genomic_DNA"/>
</dbReference>
<keyword evidence="6" id="KW-0786">Thiamine pyrophosphate</keyword>
<protein>
    <recommendedName>
        <fullName evidence="4">oxoglutarate dehydrogenase (succinyl-transferring)</fullName>
        <ecNumber evidence="4">1.2.4.2</ecNumber>
    </recommendedName>
</protein>
<dbReference type="InterPro" id="IPR005475">
    <property type="entry name" value="Transketolase-like_Pyr-bd"/>
</dbReference>
<dbReference type="GO" id="GO:0004591">
    <property type="term" value="F:oxoglutarate dehydrogenase (succinyl-transferring) activity"/>
    <property type="evidence" value="ECO:0007669"/>
    <property type="project" value="UniProtKB-EC"/>
</dbReference>
<evidence type="ECO:0000256" key="3">
    <source>
        <dbReference type="ARBA" id="ARBA00006936"/>
    </source>
</evidence>
<dbReference type="Pfam" id="PF02779">
    <property type="entry name" value="Transket_pyr"/>
    <property type="match status" value="1"/>
</dbReference>
<dbReference type="NCBIfam" id="TIGR00239">
    <property type="entry name" value="2oxo_dh_E1"/>
    <property type="match status" value="1"/>
</dbReference>
<evidence type="ECO:0000256" key="1">
    <source>
        <dbReference type="ARBA" id="ARBA00001964"/>
    </source>
</evidence>
<dbReference type="Pfam" id="PF16870">
    <property type="entry name" value="OxoGdeHyase_C"/>
    <property type="match status" value="1"/>
</dbReference>
<sequence length="933" mass="106054">MKQNSTISEWLASSSLGGSNQSYIEEIYENFLKDPTSVDESWQQIFDSLPKSTAVEQSHSQVRNYFKRLAKDKSKNAACVSVVDPNVSAKLVNALQWINAHRNRGHLHADLDPLKLWQRMDAPTLDHKFYGFSDSDLDTEFDVSSYVLNRQKASLRDLKNTLKQTYCSTIGLEFMHVNDLEARSWLQSKMEDRLNAPLFNKAEKLKFLEELTAADGLERYLGAKFPGAKRFSLEGSDAFILLMKEIIRHSGRNGVQDIFMGMAHRGRLNLLVNVLGKKPAELFDEFAGKHYGNGTGDVKYHQGFSSNFAVDNKLVHLSLAFNPSHLEIVNPVVLGSVRAKQAKLKDKTGTKVLPITVHGDSALAGQGVVQETLNMSATRGYSVGGTIRIVINNQIGFTTSNKHDTRSTEYCTDIAKMIESPVIHVNGDDAEAVAYAARMAVEYRTKFKRDIFIDLVSYRRHGHNEADEPSVTQPLMYDRIKRHPTPRKVYADKLVAEQVIDESTATELINQYRDALDNGDCVVNEWREMDPEAMDWRSFLTQEWSEYESKFDAQRFTDLAEKVTHYPVGHKLHNRVKKIYDDRTLMAQGQKLFDWGMAETMAYATLLDEGYNVRLSGEDAGRGTFFHRHSVLHSQNDATLYIPLTQLHSCQGEFEVWDSVLSEEAVLAYEYGYATTTPRTLTIWEAQFGDFANVAQVVVDQFISSGEQKWGRMCGLVMLLPHGYEGQGPEHSSARLERYLQLCAQQNMQVCVPSTPAQIYHLLRRQMLRKVRRPLIVITPKSLLRHPLAVSNKDELINGKYQNVIGEIDNLESQKIRRVVLCAGKVYYDLLEQRRKNNQTDVAIIRIEQLYPYPHEEMKLILAPYSHVTDYVWCQEEPLNQGAWYCSQHNFVTSLPENVKLRYVGRPASASPAVGYMSLHNEQQRALVTEALA</sequence>
<dbReference type="CDD" id="cd02016">
    <property type="entry name" value="TPP_E1_OGDC_like"/>
    <property type="match status" value="1"/>
</dbReference>
<dbReference type="Gene3D" id="3.40.50.970">
    <property type="match status" value="1"/>
</dbReference>
<comment type="caution">
    <text evidence="8">The sequence shown here is derived from an EMBL/GenBank/DDBJ whole genome shotgun (WGS) entry which is preliminary data.</text>
</comment>
<dbReference type="NCBIfam" id="NF008907">
    <property type="entry name" value="PRK12270.1"/>
    <property type="match status" value="1"/>
</dbReference>
<keyword evidence="5 8" id="KW-0560">Oxidoreductase</keyword>
<comment type="similarity">
    <text evidence="3">Belongs to the alpha-ketoglutarate dehydrogenase family.</text>
</comment>
<dbReference type="SMART" id="SM00861">
    <property type="entry name" value="Transket_pyr"/>
    <property type="match status" value="1"/>
</dbReference>
<evidence type="ECO:0000256" key="5">
    <source>
        <dbReference type="ARBA" id="ARBA00023002"/>
    </source>
</evidence>
<name>A0ABW3I6R1_9PAST</name>
<comment type="cofactor">
    <cofactor evidence="1">
        <name>thiamine diphosphate</name>
        <dbReference type="ChEBI" id="CHEBI:58937"/>
    </cofactor>
</comment>
<keyword evidence="9" id="KW-1185">Reference proteome</keyword>
<dbReference type="InterPro" id="IPR001017">
    <property type="entry name" value="DH_E1"/>
</dbReference>
<gene>
    <name evidence="8" type="primary">sucA</name>
    <name evidence="8" type="ORF">ACFQ02_01290</name>
</gene>
<dbReference type="SUPFAM" id="SSF52518">
    <property type="entry name" value="Thiamin diphosphate-binding fold (THDP-binding)"/>
    <property type="match status" value="2"/>
</dbReference>
<feature type="domain" description="Transketolase-like pyrimidine-binding" evidence="7">
    <location>
        <begin position="593"/>
        <end position="786"/>
    </location>
</feature>
<dbReference type="Proteomes" id="UP001596996">
    <property type="component" value="Unassembled WGS sequence"/>
</dbReference>
<dbReference type="EC" id="1.2.4.2" evidence="4"/>
<dbReference type="NCBIfam" id="NF006914">
    <property type="entry name" value="PRK09404.1"/>
    <property type="match status" value="1"/>
</dbReference>
<dbReference type="InterPro" id="IPR042179">
    <property type="entry name" value="KGD_C_sf"/>
</dbReference>
<dbReference type="Gene3D" id="3.40.50.12470">
    <property type="match status" value="1"/>
</dbReference>
<dbReference type="PANTHER" id="PTHR23152">
    <property type="entry name" value="2-OXOGLUTARATE DEHYDROGENASE"/>
    <property type="match status" value="1"/>
</dbReference>
<dbReference type="RefSeq" id="WP_380818307.1">
    <property type="nucleotide sequence ID" value="NZ_JBHTJN010000004.1"/>
</dbReference>